<evidence type="ECO:0000313" key="3">
    <source>
        <dbReference type="Proteomes" id="UP000324800"/>
    </source>
</evidence>
<organism evidence="2 3">
    <name type="scientific">Streblomastix strix</name>
    <dbReference type="NCBI Taxonomy" id="222440"/>
    <lineage>
        <taxon>Eukaryota</taxon>
        <taxon>Metamonada</taxon>
        <taxon>Preaxostyla</taxon>
        <taxon>Oxymonadida</taxon>
        <taxon>Streblomastigidae</taxon>
        <taxon>Streblomastix</taxon>
    </lineage>
</organism>
<proteinExistence type="predicted"/>
<name>A0A5J4VGP7_9EUKA</name>
<dbReference type="AlphaFoldDB" id="A0A5J4VGP7"/>
<gene>
    <name evidence="2" type="ORF">EZS28_022958</name>
</gene>
<evidence type="ECO:0000313" key="2">
    <source>
        <dbReference type="EMBL" id="KAA6381516.1"/>
    </source>
</evidence>
<accession>A0A5J4VGP7</accession>
<protein>
    <recommendedName>
        <fullName evidence="4">Tyr recombinase domain-containing protein</fullName>
    </recommendedName>
</protein>
<evidence type="ECO:0008006" key="4">
    <source>
        <dbReference type="Google" id="ProtNLM"/>
    </source>
</evidence>
<dbReference type="Proteomes" id="UP000324800">
    <property type="component" value="Unassembled WGS sequence"/>
</dbReference>
<sequence length="191" mass="21957">MKKPQYATRKKRKEEPIYKLGILLRYIQSKFGYIEQFGEQKHGDCAISSIMAFTTLRLTEIYRAKATGNENGSRQLDIAVWKRDDYNLTVPFRPVSLKQICPTKWRESRQKIVSYEYLSKAVHMIMKGADDQAKNSVTSIRKSSSTKSIDQGASQQEVDRASRHKEGAGTVAVSYDVYFNDRLREGLTNFE</sequence>
<dbReference type="EMBL" id="SNRW01007284">
    <property type="protein sequence ID" value="KAA6381516.1"/>
    <property type="molecule type" value="Genomic_DNA"/>
</dbReference>
<evidence type="ECO:0000256" key="1">
    <source>
        <dbReference type="SAM" id="MobiDB-lite"/>
    </source>
</evidence>
<comment type="caution">
    <text evidence="2">The sequence shown here is derived from an EMBL/GenBank/DDBJ whole genome shotgun (WGS) entry which is preliminary data.</text>
</comment>
<feature type="compositionally biased region" description="Low complexity" evidence="1">
    <location>
        <begin position="140"/>
        <end position="149"/>
    </location>
</feature>
<feature type="region of interest" description="Disordered" evidence="1">
    <location>
        <begin position="140"/>
        <end position="165"/>
    </location>
</feature>
<reference evidence="2 3" key="1">
    <citation type="submission" date="2019-03" db="EMBL/GenBank/DDBJ databases">
        <title>Single cell metagenomics reveals metabolic interactions within the superorganism composed of flagellate Streblomastix strix and complex community of Bacteroidetes bacteria on its surface.</title>
        <authorList>
            <person name="Treitli S.C."/>
            <person name="Kolisko M."/>
            <person name="Husnik F."/>
            <person name="Keeling P."/>
            <person name="Hampl V."/>
        </authorList>
    </citation>
    <scope>NUCLEOTIDE SEQUENCE [LARGE SCALE GENOMIC DNA]</scope>
    <source>
        <strain evidence="2">ST1C</strain>
    </source>
</reference>